<proteinExistence type="predicted"/>
<protein>
    <submittedName>
        <fullName evidence="1">Uncharacterized protein</fullName>
    </submittedName>
</protein>
<dbReference type="Proteomes" id="UP000823674">
    <property type="component" value="Chromosome A02"/>
</dbReference>
<name>A0ABQ7NKJ9_BRACM</name>
<reference evidence="1 2" key="1">
    <citation type="submission" date="2021-03" db="EMBL/GenBank/DDBJ databases">
        <authorList>
            <person name="King G.J."/>
            <person name="Bancroft I."/>
            <person name="Baten A."/>
            <person name="Bloomfield J."/>
            <person name="Borpatragohain P."/>
            <person name="He Z."/>
            <person name="Irish N."/>
            <person name="Irwin J."/>
            <person name="Liu K."/>
            <person name="Mauleon R.P."/>
            <person name="Moore J."/>
            <person name="Morris R."/>
            <person name="Ostergaard L."/>
            <person name="Wang B."/>
            <person name="Wells R."/>
        </authorList>
    </citation>
    <scope>NUCLEOTIDE SEQUENCE [LARGE SCALE GENOMIC DNA]</scope>
    <source>
        <strain evidence="1">R-o-18</strain>
        <tissue evidence="1">Leaf</tissue>
    </source>
</reference>
<dbReference type="EMBL" id="JADBGQ010000002">
    <property type="protein sequence ID" value="KAG5411283.1"/>
    <property type="molecule type" value="Genomic_DNA"/>
</dbReference>
<gene>
    <name evidence="1" type="primary">A02p042770.1_BraROA</name>
    <name evidence="1" type="ORF">IGI04_007602</name>
</gene>
<organism evidence="1 2">
    <name type="scientific">Brassica rapa subsp. trilocularis</name>
    <dbReference type="NCBI Taxonomy" id="1813537"/>
    <lineage>
        <taxon>Eukaryota</taxon>
        <taxon>Viridiplantae</taxon>
        <taxon>Streptophyta</taxon>
        <taxon>Embryophyta</taxon>
        <taxon>Tracheophyta</taxon>
        <taxon>Spermatophyta</taxon>
        <taxon>Magnoliopsida</taxon>
        <taxon>eudicotyledons</taxon>
        <taxon>Gunneridae</taxon>
        <taxon>Pentapetalae</taxon>
        <taxon>rosids</taxon>
        <taxon>malvids</taxon>
        <taxon>Brassicales</taxon>
        <taxon>Brassicaceae</taxon>
        <taxon>Brassiceae</taxon>
        <taxon>Brassica</taxon>
    </lineage>
</organism>
<keyword evidence="2" id="KW-1185">Reference proteome</keyword>
<evidence type="ECO:0000313" key="2">
    <source>
        <dbReference type="Proteomes" id="UP000823674"/>
    </source>
</evidence>
<comment type="caution">
    <text evidence="1">The sequence shown here is derived from an EMBL/GenBank/DDBJ whole genome shotgun (WGS) entry which is preliminary data.</text>
</comment>
<evidence type="ECO:0000313" key="1">
    <source>
        <dbReference type="EMBL" id="KAG5411283.1"/>
    </source>
</evidence>
<accession>A0ABQ7NKJ9</accession>
<sequence>MDPFGPFSDLSIFTIYRKSASETTSIPKKVRISRIVEAVQDYIRDNEFLWFLNRKVLMVITTEMKQKQV</sequence>